<organism evidence="3 4">
    <name type="scientific">Phycomyces blakesleeanus</name>
    <dbReference type="NCBI Taxonomy" id="4837"/>
    <lineage>
        <taxon>Eukaryota</taxon>
        <taxon>Fungi</taxon>
        <taxon>Fungi incertae sedis</taxon>
        <taxon>Mucoromycota</taxon>
        <taxon>Mucoromycotina</taxon>
        <taxon>Mucoromycetes</taxon>
        <taxon>Mucorales</taxon>
        <taxon>Phycomycetaceae</taxon>
        <taxon>Phycomyces</taxon>
    </lineage>
</organism>
<feature type="transmembrane region" description="Helical" evidence="2">
    <location>
        <begin position="112"/>
        <end position="133"/>
    </location>
</feature>
<reference evidence="3 4" key="1">
    <citation type="submission" date="2024-04" db="EMBL/GenBank/DDBJ databases">
        <title>Symmetric and asymmetric DNA N6-adenine methylation regulates different biological responses in Mucorales.</title>
        <authorList>
            <consortium name="Lawrence Berkeley National Laboratory"/>
            <person name="Lax C."/>
            <person name="Mondo S.J."/>
            <person name="Osorio-Concepcion M."/>
            <person name="Muszewska A."/>
            <person name="Corrochano-Luque M."/>
            <person name="Gutierrez G."/>
            <person name="Riley R."/>
            <person name="Lipzen A."/>
            <person name="Guo J."/>
            <person name="Hundley H."/>
            <person name="Amirebrahimi M."/>
            <person name="Ng V."/>
            <person name="Lorenzo-Gutierrez D."/>
            <person name="Binder U."/>
            <person name="Yang J."/>
            <person name="Song Y."/>
            <person name="Canovas D."/>
            <person name="Navarro E."/>
            <person name="Freitag M."/>
            <person name="Gabaldon T."/>
            <person name="Grigoriev I.V."/>
            <person name="Corrochano L.M."/>
            <person name="Nicolas F.E."/>
            <person name="Garre V."/>
        </authorList>
    </citation>
    <scope>NUCLEOTIDE SEQUENCE [LARGE SCALE GENOMIC DNA]</scope>
    <source>
        <strain evidence="3 4">L51</strain>
    </source>
</reference>
<dbReference type="Proteomes" id="UP001448207">
    <property type="component" value="Unassembled WGS sequence"/>
</dbReference>
<evidence type="ECO:0000313" key="4">
    <source>
        <dbReference type="Proteomes" id="UP001448207"/>
    </source>
</evidence>
<evidence type="ECO:0000256" key="1">
    <source>
        <dbReference type="SAM" id="MobiDB-lite"/>
    </source>
</evidence>
<sequence>MGSMYGCHCFICDYIGEKRGSCKDKCPVSTPDCVNCDGCNRNLERGGNGERKPSTSEKPGNIRNGPEPTHLPQYQCPHRKLARAGEDEVLERLYRRETRTKRRALHAITNRVFIVLSFSFFFTLTMTLFLSSVDYLTLLTFLNSLKAKVDVGKGISMYSINPHPPYQLNSPPYAKVTQKPN</sequence>
<name>A0ABR3B0Z5_PHYBL</name>
<dbReference type="EMBL" id="JBCLYO010000007">
    <property type="protein sequence ID" value="KAL0087221.1"/>
    <property type="molecule type" value="Genomic_DNA"/>
</dbReference>
<proteinExistence type="predicted"/>
<evidence type="ECO:0000313" key="3">
    <source>
        <dbReference type="EMBL" id="KAL0087221.1"/>
    </source>
</evidence>
<feature type="compositionally biased region" description="Basic and acidic residues" evidence="1">
    <location>
        <begin position="46"/>
        <end position="55"/>
    </location>
</feature>
<keyword evidence="2" id="KW-0472">Membrane</keyword>
<keyword evidence="2" id="KW-0812">Transmembrane</keyword>
<keyword evidence="2" id="KW-1133">Transmembrane helix</keyword>
<gene>
    <name evidence="3" type="ORF">J3Q64DRAFT_1471510</name>
</gene>
<comment type="caution">
    <text evidence="3">The sequence shown here is derived from an EMBL/GenBank/DDBJ whole genome shotgun (WGS) entry which is preliminary data.</text>
</comment>
<accession>A0ABR3B0Z5</accession>
<feature type="region of interest" description="Disordered" evidence="1">
    <location>
        <begin position="46"/>
        <end position="73"/>
    </location>
</feature>
<keyword evidence="4" id="KW-1185">Reference proteome</keyword>
<evidence type="ECO:0000256" key="2">
    <source>
        <dbReference type="SAM" id="Phobius"/>
    </source>
</evidence>
<protein>
    <submittedName>
        <fullName evidence="3">Uncharacterized protein</fullName>
    </submittedName>
</protein>